<dbReference type="InterPro" id="IPR036388">
    <property type="entry name" value="WH-like_DNA-bd_sf"/>
</dbReference>
<name>A0A1H3EPZ1_9PSEU</name>
<reference evidence="4 5" key="1">
    <citation type="submission" date="2016-10" db="EMBL/GenBank/DDBJ databases">
        <authorList>
            <person name="de Groot N.N."/>
        </authorList>
    </citation>
    <scope>NUCLEOTIDE SEQUENCE [LARGE SCALE GENOMIC DNA]</scope>
    <source>
        <strain evidence="4 5">CPCC 202699</strain>
    </source>
</reference>
<dbReference type="AlphaFoldDB" id="A0A1H3EPZ1"/>
<dbReference type="InterPro" id="IPR000792">
    <property type="entry name" value="Tscrpt_reg_LuxR_C"/>
</dbReference>
<sequence>MNPPPDTVLCCGEVGSCPHQGELSEQRILQGLYRAVRRLAETSPVLIAVDDVEHADLPSLNWLAYLRRRFDELPVAVVVTRGSAHDDHDPGPLREVIGGATRIGLTGLDLQACARMLVSAYGGPVANEFAATCHEATAGNPHLLRELLRELRAANLPPSARTAADLLTHAPAEISREMLSRLRQGGPEAPELFRAVAVLTTASLELATAAAGIPRESAGKAAQTAVGLGLCTPGEPIALVHPLVRGAVVNGMTAVERSRIHARAAQFLREGFAPAGHIARHLLEAEPIGEPWAQASLREAAEHAMADGTPVEAIRYLNRLLREPLPEDVRGEILVQLGEAQCHVDPQAALGYLTKAADQNMEAPAEGRMALALAYGLGQREMHGEAVATLESAIIRVAAVDPDLAQRLDLAALCLGMEESYVAPAVKARMRRLLTTPMTSAQNERLFTVIRAFHTSMTGGHAGTAMRLLHASGAVTPRKSGEGNGRQIVDQWSFAYAVVTLLSLDELELARRLCADAIATTADRDLPVASALILGLQCHVAGRLGLLREAETAAVTSLKQLDSLGIEHGSSVIVAVSGLVAALIGMGELRRAAELLAERGLDDELPEFAHYDTALYQRGRLRAALGDDEGALHDQLECGRLMENRGARNAAQPWLGEAALAYARLGDRDSAIAFAQEQLQIARDWGKPTELGIALRAAGLVTGGESGAELLSESVAALQRSQAKTELAHSLIEWGVSLRDRERRAEACASLRRAHELAKAAGAIPLMSRAAAELRAAGGRSSRAGHADPTTLTEQEQHVASRAAQGLTNREIAQELFVSSRAVEMYLTRAYRKLGIQGRRQLTDALNVVAP</sequence>
<keyword evidence="2" id="KW-0067">ATP-binding</keyword>
<dbReference type="PRINTS" id="PR00038">
    <property type="entry name" value="HTHLUXR"/>
</dbReference>
<dbReference type="InterPro" id="IPR011990">
    <property type="entry name" value="TPR-like_helical_dom_sf"/>
</dbReference>
<dbReference type="GO" id="GO:0004016">
    <property type="term" value="F:adenylate cyclase activity"/>
    <property type="evidence" value="ECO:0007669"/>
    <property type="project" value="TreeGrafter"/>
</dbReference>
<dbReference type="GO" id="GO:0005737">
    <property type="term" value="C:cytoplasm"/>
    <property type="evidence" value="ECO:0007669"/>
    <property type="project" value="TreeGrafter"/>
</dbReference>
<feature type="domain" description="HTH luxR-type" evidence="3">
    <location>
        <begin position="785"/>
        <end position="850"/>
    </location>
</feature>
<dbReference type="GO" id="GO:0006355">
    <property type="term" value="P:regulation of DNA-templated transcription"/>
    <property type="evidence" value="ECO:0007669"/>
    <property type="project" value="InterPro"/>
</dbReference>
<proteinExistence type="predicted"/>
<dbReference type="GO" id="GO:0003677">
    <property type="term" value="F:DNA binding"/>
    <property type="evidence" value="ECO:0007669"/>
    <property type="project" value="InterPro"/>
</dbReference>
<dbReference type="PANTHER" id="PTHR16305">
    <property type="entry name" value="TESTICULAR SOLUBLE ADENYLYL CYCLASE"/>
    <property type="match status" value="1"/>
</dbReference>
<keyword evidence="5" id="KW-1185">Reference proteome</keyword>
<dbReference type="Proteomes" id="UP000199515">
    <property type="component" value="Unassembled WGS sequence"/>
</dbReference>
<dbReference type="GO" id="GO:0005524">
    <property type="term" value="F:ATP binding"/>
    <property type="evidence" value="ECO:0007669"/>
    <property type="project" value="UniProtKB-KW"/>
</dbReference>
<dbReference type="STRING" id="589385.SAMN05421504_103897"/>
<evidence type="ECO:0000313" key="4">
    <source>
        <dbReference type="EMBL" id="SDX80034.1"/>
    </source>
</evidence>
<dbReference type="SUPFAM" id="SSF48452">
    <property type="entry name" value="TPR-like"/>
    <property type="match status" value="1"/>
</dbReference>
<evidence type="ECO:0000256" key="1">
    <source>
        <dbReference type="ARBA" id="ARBA00022741"/>
    </source>
</evidence>
<dbReference type="PROSITE" id="PS50043">
    <property type="entry name" value="HTH_LUXR_2"/>
    <property type="match status" value="1"/>
</dbReference>
<gene>
    <name evidence="4" type="ORF">SAMN05421504_103897</name>
</gene>
<dbReference type="SMART" id="SM00421">
    <property type="entry name" value="HTH_LUXR"/>
    <property type="match status" value="1"/>
</dbReference>
<dbReference type="EMBL" id="FNON01000003">
    <property type="protein sequence ID" value="SDX80034.1"/>
    <property type="molecule type" value="Genomic_DNA"/>
</dbReference>
<dbReference type="CDD" id="cd06170">
    <property type="entry name" value="LuxR_C_like"/>
    <property type="match status" value="1"/>
</dbReference>
<evidence type="ECO:0000256" key="2">
    <source>
        <dbReference type="ARBA" id="ARBA00022840"/>
    </source>
</evidence>
<keyword evidence="1" id="KW-0547">Nucleotide-binding</keyword>
<dbReference type="Gene3D" id="1.25.40.10">
    <property type="entry name" value="Tetratricopeptide repeat domain"/>
    <property type="match status" value="1"/>
</dbReference>
<evidence type="ECO:0000313" key="5">
    <source>
        <dbReference type="Proteomes" id="UP000199515"/>
    </source>
</evidence>
<accession>A0A1H3EPZ1</accession>
<evidence type="ECO:0000259" key="3">
    <source>
        <dbReference type="PROSITE" id="PS50043"/>
    </source>
</evidence>
<dbReference type="InterPro" id="IPR016032">
    <property type="entry name" value="Sig_transdc_resp-reg_C-effctor"/>
</dbReference>
<dbReference type="PANTHER" id="PTHR16305:SF35">
    <property type="entry name" value="TRANSCRIPTIONAL ACTIVATOR DOMAIN"/>
    <property type="match status" value="1"/>
</dbReference>
<organism evidence="4 5">
    <name type="scientific">Amycolatopsis xylanica</name>
    <dbReference type="NCBI Taxonomy" id="589385"/>
    <lineage>
        <taxon>Bacteria</taxon>
        <taxon>Bacillati</taxon>
        <taxon>Actinomycetota</taxon>
        <taxon>Actinomycetes</taxon>
        <taxon>Pseudonocardiales</taxon>
        <taxon>Pseudonocardiaceae</taxon>
        <taxon>Amycolatopsis</taxon>
    </lineage>
</organism>
<dbReference type="SUPFAM" id="SSF46894">
    <property type="entry name" value="C-terminal effector domain of the bipartite response regulators"/>
    <property type="match status" value="1"/>
</dbReference>
<dbReference type="Pfam" id="PF00196">
    <property type="entry name" value="GerE"/>
    <property type="match status" value="1"/>
</dbReference>
<protein>
    <submittedName>
        <fullName evidence="4">Regulatory protein, luxR family</fullName>
    </submittedName>
</protein>
<dbReference type="Gene3D" id="1.10.10.10">
    <property type="entry name" value="Winged helix-like DNA-binding domain superfamily/Winged helix DNA-binding domain"/>
    <property type="match status" value="1"/>
</dbReference>